<name>A0A9P5TK91_GYMJU</name>
<proteinExistence type="predicted"/>
<evidence type="ECO:0000313" key="1">
    <source>
        <dbReference type="EMBL" id="KAF8885077.1"/>
    </source>
</evidence>
<dbReference type="AlphaFoldDB" id="A0A9P5TK91"/>
<organism evidence="1 2">
    <name type="scientific">Gymnopilus junonius</name>
    <name type="common">Spectacular rustgill mushroom</name>
    <name type="synonym">Gymnopilus spectabilis subsp. junonius</name>
    <dbReference type="NCBI Taxonomy" id="109634"/>
    <lineage>
        <taxon>Eukaryota</taxon>
        <taxon>Fungi</taxon>
        <taxon>Dikarya</taxon>
        <taxon>Basidiomycota</taxon>
        <taxon>Agaricomycotina</taxon>
        <taxon>Agaricomycetes</taxon>
        <taxon>Agaricomycetidae</taxon>
        <taxon>Agaricales</taxon>
        <taxon>Agaricineae</taxon>
        <taxon>Hymenogastraceae</taxon>
        <taxon>Gymnopilus</taxon>
    </lineage>
</organism>
<dbReference type="Gene3D" id="1.10.510.10">
    <property type="entry name" value="Transferase(Phosphotransferase) domain 1"/>
    <property type="match status" value="1"/>
</dbReference>
<dbReference type="Proteomes" id="UP000724874">
    <property type="component" value="Unassembled WGS sequence"/>
</dbReference>
<gene>
    <name evidence="1" type="ORF">CPB84DRAFT_1788659</name>
</gene>
<protein>
    <submittedName>
        <fullName evidence="1">Uncharacterized protein</fullName>
    </submittedName>
</protein>
<reference evidence="1" key="1">
    <citation type="submission" date="2020-11" db="EMBL/GenBank/DDBJ databases">
        <authorList>
            <consortium name="DOE Joint Genome Institute"/>
            <person name="Ahrendt S."/>
            <person name="Riley R."/>
            <person name="Andreopoulos W."/>
            <person name="LaButti K."/>
            <person name="Pangilinan J."/>
            <person name="Ruiz-duenas F.J."/>
            <person name="Barrasa J.M."/>
            <person name="Sanchez-Garcia M."/>
            <person name="Camarero S."/>
            <person name="Miyauchi S."/>
            <person name="Serrano A."/>
            <person name="Linde D."/>
            <person name="Babiker R."/>
            <person name="Drula E."/>
            <person name="Ayuso-Fernandez I."/>
            <person name="Pacheco R."/>
            <person name="Padilla G."/>
            <person name="Ferreira P."/>
            <person name="Barriuso J."/>
            <person name="Kellner H."/>
            <person name="Castanera R."/>
            <person name="Alfaro M."/>
            <person name="Ramirez L."/>
            <person name="Pisabarro A.G."/>
            <person name="Kuo A."/>
            <person name="Tritt A."/>
            <person name="Lipzen A."/>
            <person name="He G."/>
            <person name="Yan M."/>
            <person name="Ng V."/>
            <person name="Cullen D."/>
            <person name="Martin F."/>
            <person name="Rosso M.-N."/>
            <person name="Henrissat B."/>
            <person name="Hibbett D."/>
            <person name="Martinez A.T."/>
            <person name="Grigoriev I.V."/>
        </authorList>
    </citation>
    <scope>NUCLEOTIDE SEQUENCE</scope>
    <source>
        <strain evidence="1">AH 44721</strain>
    </source>
</reference>
<dbReference type="OrthoDB" id="5979581at2759"/>
<accession>A0A9P5TK91</accession>
<sequence>MFGRHFFSRKGVPIERTTEKNQLARRVALLGPPPEALLADSGPRVLEFFNEYGSAKGDVPNETLELVLASSLEHAKKAMTVQELETFLAFLRRTLTEENKASASELLKDPWIAD</sequence>
<comment type="caution">
    <text evidence="1">The sequence shown here is derived from an EMBL/GenBank/DDBJ whole genome shotgun (WGS) entry which is preliminary data.</text>
</comment>
<keyword evidence="2" id="KW-1185">Reference proteome</keyword>
<dbReference type="EMBL" id="JADNYJ010000104">
    <property type="protein sequence ID" value="KAF8885077.1"/>
    <property type="molecule type" value="Genomic_DNA"/>
</dbReference>
<evidence type="ECO:0000313" key="2">
    <source>
        <dbReference type="Proteomes" id="UP000724874"/>
    </source>
</evidence>